<feature type="region of interest" description="Disordered" evidence="1">
    <location>
        <begin position="240"/>
        <end position="266"/>
    </location>
</feature>
<feature type="region of interest" description="Disordered" evidence="1">
    <location>
        <begin position="124"/>
        <end position="216"/>
    </location>
</feature>
<dbReference type="AlphaFoldDB" id="A0A8H6SUH8"/>
<sequence length="266" mass="29344">MSHRCSRRDRRWHIRKTSPEKQTALSQRALGRTQLQFRSFEAVHNFSTMVNRRAFAAYRCVGLAVVAEDMSRNTPSLSASCWMARRRLLLDDDYQLPPSHLGAGSLWALLLTNIPIRRRNWSNSASVVTGGPEHTRRQYPASPSSYPISTSLPGDGVAPRLTRTHGVARDQRCRVSPPRKRTFDAASSSTHPSYPPPHPDAVARAHRRTHAPSTTPSTCAAVMLQDLPLSISVVEVVSAPSHPPASGPYDGQRASSRAPFAKRSSP</sequence>
<dbReference type="Proteomes" id="UP000613580">
    <property type="component" value="Unassembled WGS sequence"/>
</dbReference>
<comment type="caution">
    <text evidence="2">The sequence shown here is derived from an EMBL/GenBank/DDBJ whole genome shotgun (WGS) entry which is preliminary data.</text>
</comment>
<keyword evidence="3" id="KW-1185">Reference proteome</keyword>
<evidence type="ECO:0000313" key="2">
    <source>
        <dbReference type="EMBL" id="KAF7304602.1"/>
    </source>
</evidence>
<dbReference type="EMBL" id="JACAZE010000011">
    <property type="protein sequence ID" value="KAF7304602.1"/>
    <property type="molecule type" value="Genomic_DNA"/>
</dbReference>
<gene>
    <name evidence="2" type="ORF">HMN09_00863300</name>
</gene>
<reference evidence="2" key="1">
    <citation type="submission" date="2020-05" db="EMBL/GenBank/DDBJ databases">
        <title>Mycena genomes resolve the evolution of fungal bioluminescence.</title>
        <authorList>
            <person name="Tsai I.J."/>
        </authorList>
    </citation>
    <scope>NUCLEOTIDE SEQUENCE</scope>
    <source>
        <strain evidence="2">110903Hualien_Pintung</strain>
    </source>
</reference>
<proteinExistence type="predicted"/>
<protein>
    <submittedName>
        <fullName evidence="2">Uncharacterized protein</fullName>
    </submittedName>
</protein>
<evidence type="ECO:0000313" key="3">
    <source>
        <dbReference type="Proteomes" id="UP000613580"/>
    </source>
</evidence>
<feature type="compositionally biased region" description="Polar residues" evidence="1">
    <location>
        <begin position="141"/>
        <end position="152"/>
    </location>
</feature>
<name>A0A8H6SUH8_MYCCL</name>
<evidence type="ECO:0000256" key="1">
    <source>
        <dbReference type="SAM" id="MobiDB-lite"/>
    </source>
</evidence>
<accession>A0A8H6SUH8</accession>
<organism evidence="2 3">
    <name type="scientific">Mycena chlorophos</name>
    <name type="common">Agaric fungus</name>
    <name type="synonym">Agaricus chlorophos</name>
    <dbReference type="NCBI Taxonomy" id="658473"/>
    <lineage>
        <taxon>Eukaryota</taxon>
        <taxon>Fungi</taxon>
        <taxon>Dikarya</taxon>
        <taxon>Basidiomycota</taxon>
        <taxon>Agaricomycotina</taxon>
        <taxon>Agaricomycetes</taxon>
        <taxon>Agaricomycetidae</taxon>
        <taxon>Agaricales</taxon>
        <taxon>Marasmiineae</taxon>
        <taxon>Mycenaceae</taxon>
        <taxon>Mycena</taxon>
    </lineage>
</organism>